<dbReference type="EMBL" id="CP040846">
    <property type="protein sequence ID" value="QDA32213.1"/>
    <property type="molecule type" value="Genomic_DNA"/>
</dbReference>
<evidence type="ECO:0000313" key="1">
    <source>
        <dbReference type="EMBL" id="QDA32213.1"/>
    </source>
</evidence>
<evidence type="ECO:0000313" key="2">
    <source>
        <dbReference type="Proteomes" id="UP000306007"/>
    </source>
</evidence>
<dbReference type="Proteomes" id="UP000306007">
    <property type="component" value="Chromosome"/>
</dbReference>
<dbReference type="KEGG" id="tic:FH039_01055"/>
<gene>
    <name evidence="1" type="ORF">FH039_01055</name>
</gene>
<keyword evidence="2" id="KW-1185">Reference proteome</keyword>
<reference evidence="1 2" key="1">
    <citation type="submission" date="2019-06" db="EMBL/GenBank/DDBJ databases">
        <title>Thermococcus indicus sp. nov., a Fe(III)-reducing hyperthermophilic archaeon isolated from the Onnuri vent field of the Central Indian Ocean ridge.</title>
        <authorList>
            <person name="Lim J.K."/>
            <person name="Kim Y.J."/>
            <person name="Kwon K.K."/>
        </authorList>
    </citation>
    <scope>NUCLEOTIDE SEQUENCE [LARGE SCALE GENOMIC DNA]</scope>
    <source>
        <strain evidence="1 2">IOH1</strain>
    </source>
</reference>
<protein>
    <submittedName>
        <fullName evidence="1">Sulfotransferase</fullName>
    </submittedName>
</protein>
<dbReference type="SUPFAM" id="SSF52540">
    <property type="entry name" value="P-loop containing nucleoside triphosphate hydrolases"/>
    <property type="match status" value="1"/>
</dbReference>
<organism evidence="1 2">
    <name type="scientific">Thermococcus indicus</name>
    <dbReference type="NCBI Taxonomy" id="2586643"/>
    <lineage>
        <taxon>Archaea</taxon>
        <taxon>Methanobacteriati</taxon>
        <taxon>Methanobacteriota</taxon>
        <taxon>Thermococci</taxon>
        <taxon>Thermococcales</taxon>
        <taxon>Thermococcaceae</taxon>
        <taxon>Thermococcus</taxon>
    </lineage>
</organism>
<accession>A0A4Y5SMU3</accession>
<dbReference type="InterPro" id="IPR027417">
    <property type="entry name" value="P-loop_NTPase"/>
</dbReference>
<dbReference type="Pfam" id="PF13469">
    <property type="entry name" value="Sulfotransfer_3"/>
    <property type="match status" value="1"/>
</dbReference>
<dbReference type="AlphaFoldDB" id="A0A4Y5SMU3"/>
<dbReference type="OrthoDB" id="96665at2157"/>
<keyword evidence="1" id="KW-0808">Transferase</keyword>
<dbReference type="GO" id="GO:0016740">
    <property type="term" value="F:transferase activity"/>
    <property type="evidence" value="ECO:0007669"/>
    <property type="project" value="UniProtKB-KW"/>
</dbReference>
<dbReference type="Gene3D" id="3.40.50.300">
    <property type="entry name" value="P-loop containing nucleotide triphosphate hydrolases"/>
    <property type="match status" value="1"/>
</dbReference>
<proteinExistence type="predicted"/>
<sequence>MGSLSFLASGTNYTLDLITAHLHNFKTDGTVVISGTPRSGSTWLMELLESLPEYKSIFEPFHPSWYPEFKKLGIPYEPYVPAQGDYPKLRTYLEKVFTGRAYARFPYMQYLRLGTIIRRFKASKLLVKFVRANTMLPWIANTFNLRAIYFIIRHPCATIASQLATGFFSKITVGQLLNEVNKVPELAEDEELVTRLRGINSEIERLATIWAFENYIPLASEKPYPWYTVIYERLVVNPEEELKVIFGYLGEEVPEGAVKRIQTPSRVTRKIYGKEHIGTPRQLLKWREKLSERQVREILEVVSWFGLDFYTAEPEPDYDALGTWGVVVG</sequence>
<name>A0A4Y5SMU3_9EURY</name>